<comment type="caution">
    <text evidence="3">The sequence shown here is derived from an EMBL/GenBank/DDBJ whole genome shotgun (WGS) entry which is preliminary data.</text>
</comment>
<protein>
    <recommendedName>
        <fullName evidence="2">UVR domain-containing protein</fullName>
    </recommendedName>
</protein>
<dbReference type="OrthoDB" id="722566at2759"/>
<feature type="compositionally biased region" description="Basic and acidic residues" evidence="1">
    <location>
        <begin position="424"/>
        <end position="437"/>
    </location>
</feature>
<dbReference type="GO" id="GO:0010343">
    <property type="term" value="P:singlet oxygen-mediated programmed cell death"/>
    <property type="evidence" value="ECO:0007669"/>
    <property type="project" value="InterPro"/>
</dbReference>
<accession>A0A8T2R3F4</accession>
<evidence type="ECO:0000313" key="3">
    <source>
        <dbReference type="EMBL" id="KAH7290520.1"/>
    </source>
</evidence>
<name>A0A8T2R3F4_CERRI</name>
<evidence type="ECO:0000256" key="1">
    <source>
        <dbReference type="SAM" id="MobiDB-lite"/>
    </source>
</evidence>
<dbReference type="InterPro" id="IPR044680">
    <property type="entry name" value="EX1/2"/>
</dbReference>
<dbReference type="EMBL" id="CM035435">
    <property type="protein sequence ID" value="KAH7290520.1"/>
    <property type="molecule type" value="Genomic_DNA"/>
</dbReference>
<dbReference type="PROSITE" id="PS50151">
    <property type="entry name" value="UVR"/>
    <property type="match status" value="1"/>
</dbReference>
<dbReference type="InterPro" id="IPR001943">
    <property type="entry name" value="UVR_dom"/>
</dbReference>
<gene>
    <name evidence="3" type="ORF">KP509_30G051700</name>
</gene>
<dbReference type="GO" id="GO:0042651">
    <property type="term" value="C:thylakoid membrane"/>
    <property type="evidence" value="ECO:0007669"/>
    <property type="project" value="TreeGrafter"/>
</dbReference>
<evidence type="ECO:0000259" key="2">
    <source>
        <dbReference type="PROSITE" id="PS50151"/>
    </source>
</evidence>
<keyword evidence="4" id="KW-1185">Reference proteome</keyword>
<dbReference type="AlphaFoldDB" id="A0A8T2R3F4"/>
<dbReference type="Proteomes" id="UP000825935">
    <property type="component" value="Chromosome 30"/>
</dbReference>
<proteinExistence type="predicted"/>
<feature type="compositionally biased region" description="Low complexity" evidence="1">
    <location>
        <begin position="70"/>
        <end position="94"/>
    </location>
</feature>
<dbReference type="PANTHER" id="PTHR33917">
    <property type="entry name" value="PROTEIN EXECUTER 1, CHLOROPLASTIC"/>
    <property type="match status" value="1"/>
</dbReference>
<feature type="region of interest" description="Disordered" evidence="1">
    <location>
        <begin position="70"/>
        <end position="104"/>
    </location>
</feature>
<organism evidence="3 4">
    <name type="scientific">Ceratopteris richardii</name>
    <name type="common">Triangle waterfern</name>
    <dbReference type="NCBI Taxonomy" id="49495"/>
    <lineage>
        <taxon>Eukaryota</taxon>
        <taxon>Viridiplantae</taxon>
        <taxon>Streptophyta</taxon>
        <taxon>Embryophyta</taxon>
        <taxon>Tracheophyta</taxon>
        <taxon>Polypodiopsida</taxon>
        <taxon>Polypodiidae</taxon>
        <taxon>Polypodiales</taxon>
        <taxon>Pteridineae</taxon>
        <taxon>Pteridaceae</taxon>
        <taxon>Parkerioideae</taxon>
        <taxon>Ceratopteris</taxon>
    </lineage>
</organism>
<dbReference type="OMA" id="KYGHWHE"/>
<dbReference type="Pfam" id="PF12014">
    <property type="entry name" value="Cyclin_D1_bind"/>
    <property type="match status" value="1"/>
</dbReference>
<feature type="domain" description="UVR" evidence="2">
    <location>
        <begin position="184"/>
        <end position="219"/>
    </location>
</feature>
<evidence type="ECO:0000313" key="4">
    <source>
        <dbReference type="Proteomes" id="UP000825935"/>
    </source>
</evidence>
<reference evidence="3" key="1">
    <citation type="submission" date="2021-08" db="EMBL/GenBank/DDBJ databases">
        <title>WGS assembly of Ceratopteris richardii.</title>
        <authorList>
            <person name="Marchant D.B."/>
            <person name="Chen G."/>
            <person name="Jenkins J."/>
            <person name="Shu S."/>
            <person name="Leebens-Mack J."/>
            <person name="Grimwood J."/>
            <person name="Schmutz J."/>
            <person name="Soltis P."/>
            <person name="Soltis D."/>
            <person name="Chen Z.-H."/>
        </authorList>
    </citation>
    <scope>NUCLEOTIDE SEQUENCE</scope>
    <source>
        <strain evidence="3">Whitten #5841</strain>
        <tissue evidence="3">Leaf</tissue>
    </source>
</reference>
<feature type="region of interest" description="Disordered" evidence="1">
    <location>
        <begin position="424"/>
        <end position="448"/>
    </location>
</feature>
<dbReference type="PANTHER" id="PTHR33917:SF3">
    <property type="entry name" value="PROTEIN EXECUTER 1, CHLOROPLASTIC"/>
    <property type="match status" value="1"/>
</dbReference>
<sequence>MAGPGIAAIGHMCCAYVGDVHNCSQEARFRSLPLSSSISVCARKPLLYDSRSRRGTNFLQTNFNRTVSVSCSSGDESNDASSSSSSSSHQSSESSHFRDDEDIEAGPPAFWDLQQLKAAAARISDPFRDLIINAGRTWQNCFDNQGKQNPQTQQDTVSEQVTVEDEKWDWERWKEHFIQVEDQEKLASTLKFQLDSAIEEEDFKEAARLKESLKEVEAQDQVSEVLSELKMALEEERYETATRLRDEAAAGLLGWWVGLAKSENDPYGRIINISSSFGRFVARGYSARQLASASTGAPLFEVFIRKDPQGYHQQVVYLQRGGTGDNMVGAPTSIDVNIVDMNTLAEDGRDMKKKDIVEALGEEKGKTGDAQDFDDGLNGIINFIKDRIPDVKLKVFRVIAQNGEDIPKIVEQILEEVEARENDATKKGNEAISEEMKNNSGDDDEEVQELQREIPIRLVVGGTLQNTSEDKFSKVPMRRQARIENQNKDHFLLHIDEFPEPVSAKESLSLSKAATVTKTIDPTDLPSEISKVVSNLDKVPVKVSKDMRELLKIAISQVQRRRGLSKCTSFQRIKITKSNKDPMTGLYIGAFGPYTSELVQLQRKYGHWHEEANMSDLKDTVEFFEYVEAVKLTGDLNVPAGQVTFRAKISKESRLPHRGIYPEELGVVARYKGQGRLAEPGFKNPQWVDGELLLLDGKGIGHINGAELGFVYSVPERHFLVLFNRLNLQTD</sequence>